<evidence type="ECO:0000313" key="3">
    <source>
        <dbReference type="EMBL" id="SMY02620.1"/>
    </source>
</evidence>
<reference evidence="4" key="2">
    <citation type="submission" date="2017-03" db="EMBL/GenBank/DDBJ databases">
        <authorList>
            <person name="Monnet C."/>
        </authorList>
    </citation>
    <scope>NUCLEOTIDE SEQUENCE [LARGE SCALE GENOMIC DNA]</scope>
    <source>
        <strain evidence="4">CNRZ 920</strain>
    </source>
</reference>
<evidence type="ECO:0000313" key="5">
    <source>
        <dbReference type="Proteomes" id="UP000234300"/>
    </source>
</evidence>
<dbReference type="Proteomes" id="UP000234289">
    <property type="component" value="Unassembled WGS sequence"/>
</dbReference>
<protein>
    <submittedName>
        <fullName evidence="2">Uncharacterized protein</fullName>
    </submittedName>
</protein>
<proteinExistence type="predicted"/>
<evidence type="ECO:0000313" key="1">
    <source>
        <dbReference type="EMBL" id="SMX99238.1"/>
    </source>
</evidence>
<gene>
    <name evidence="3" type="ORF">BAUR920_03547</name>
    <name evidence="1" type="ORF">BAURA63_03347</name>
    <name evidence="2" type="ORF">BAURA86_03209</name>
</gene>
<dbReference type="AlphaFoldDB" id="A0A2H1KSD7"/>
<dbReference type="Proteomes" id="UP000234300">
    <property type="component" value="Unassembled WGS sequence"/>
</dbReference>
<dbReference type="EMBL" id="FXYZ01000021">
    <property type="protein sequence ID" value="SMX99238.1"/>
    <property type="molecule type" value="Genomic_DNA"/>
</dbReference>
<dbReference type="Proteomes" id="UP000234327">
    <property type="component" value="Unassembled WGS sequence"/>
</dbReference>
<dbReference type="RefSeq" id="WP_133066648.1">
    <property type="nucleotide sequence ID" value="NZ_FXYZ01000021.1"/>
</dbReference>
<evidence type="ECO:0000313" key="2">
    <source>
        <dbReference type="EMBL" id="SMY02538.1"/>
    </source>
</evidence>
<dbReference type="EMBL" id="FXZG01000038">
    <property type="protein sequence ID" value="SMY02620.1"/>
    <property type="molecule type" value="Genomic_DNA"/>
</dbReference>
<name>A0A2H1KSD7_BREAU</name>
<reference evidence="5 6" key="1">
    <citation type="submission" date="2017-03" db="EMBL/GenBank/DDBJ databases">
        <authorList>
            <person name="Afonso C.L."/>
            <person name="Miller P.J."/>
            <person name="Scott M.A."/>
            <person name="Spackman E."/>
            <person name="Goraichik I."/>
            <person name="Dimitrov K.M."/>
            <person name="Suarez D.L."/>
            <person name="Swayne D.E."/>
        </authorList>
    </citation>
    <scope>NUCLEOTIDE SEQUENCE [LARGE SCALE GENOMIC DNA]</scope>
    <source>
        <strain evidence="1">6</strain>
        <strain evidence="6">6(3)</strain>
        <strain evidence="2">8</strain>
        <strain evidence="5">8(6)</strain>
        <strain evidence="3">CNRZ 920</strain>
    </source>
</reference>
<dbReference type="EMBL" id="FXZI01000013">
    <property type="protein sequence ID" value="SMY02538.1"/>
    <property type="molecule type" value="Genomic_DNA"/>
</dbReference>
<evidence type="ECO:0000313" key="4">
    <source>
        <dbReference type="Proteomes" id="UP000234289"/>
    </source>
</evidence>
<organism evidence="2 5">
    <name type="scientific">Brevibacterium aurantiacum</name>
    <dbReference type="NCBI Taxonomy" id="273384"/>
    <lineage>
        <taxon>Bacteria</taxon>
        <taxon>Bacillati</taxon>
        <taxon>Actinomycetota</taxon>
        <taxon>Actinomycetes</taxon>
        <taxon>Micrococcales</taxon>
        <taxon>Brevibacteriaceae</taxon>
        <taxon>Brevibacterium</taxon>
    </lineage>
</organism>
<evidence type="ECO:0000313" key="6">
    <source>
        <dbReference type="Proteomes" id="UP000234327"/>
    </source>
</evidence>
<accession>A0A2H1KSD7</accession>
<sequence length="152" mass="16220">MNARIRSTNHETSAGNIPKRMAVTGVIAGLALALTGCGGGGKNVYQSAGSDIDEGWIIIDGDSVTVIDPDSDGIERAIADIENEQVNPNSDFYDVENGALNEAQDLVRLEGGDGTTIELADHMIRLDGDYVYFEYESDLAKKDREAVSPIGD</sequence>